<evidence type="ECO:0008006" key="2">
    <source>
        <dbReference type="Google" id="ProtNLM"/>
    </source>
</evidence>
<reference evidence="1" key="1">
    <citation type="submission" date="2020-08" db="EMBL/GenBank/DDBJ databases">
        <title>Studying the diversity of plant-associated saprophytic bacteria and their role in host health and plant-pathogen interactions.</title>
        <authorList>
            <person name="Potnis N."/>
        </authorList>
    </citation>
    <scope>NUCLEOTIDE SEQUENCE</scope>
    <source>
        <strain evidence="1">F21</strain>
    </source>
</reference>
<dbReference type="RefSeq" id="WP_260294583.1">
    <property type="nucleotide sequence ID" value="NZ_JACIIQ010000022.1"/>
</dbReference>
<sequence>MTICTDEMGTDSLDGRARPQAPNRVRLRRSAFDPMNAAVAYWVDAAREQHRWATGTRRKLQVCRRTGAASLRKNLRNELLKYRTRRTLLMLQARRVREEVARADAQRLAELARVPAGIVPGLTIGGRLVFATGVVAQL</sequence>
<dbReference type="AlphaFoldDB" id="A0AB73H1Y5"/>
<dbReference type="EMBL" id="JACIIQ010000022">
    <property type="protein sequence ID" value="MBB5672352.1"/>
    <property type="molecule type" value="Genomic_DNA"/>
</dbReference>
<dbReference type="Proteomes" id="UP000528595">
    <property type="component" value="Unassembled WGS sequence"/>
</dbReference>
<organism evidence="1">
    <name type="scientific">Xanthomonas arboricola</name>
    <dbReference type="NCBI Taxonomy" id="56448"/>
    <lineage>
        <taxon>Bacteria</taxon>
        <taxon>Pseudomonadati</taxon>
        <taxon>Pseudomonadota</taxon>
        <taxon>Gammaproteobacteria</taxon>
        <taxon>Lysobacterales</taxon>
        <taxon>Lysobacteraceae</taxon>
        <taxon>Xanthomonas</taxon>
    </lineage>
</organism>
<evidence type="ECO:0000313" key="1">
    <source>
        <dbReference type="EMBL" id="MBB5672352.1"/>
    </source>
</evidence>
<name>A0AB73H1Y5_9XANT</name>
<proteinExistence type="predicted"/>
<protein>
    <recommendedName>
        <fullName evidence="2">Transposase</fullName>
    </recommendedName>
</protein>
<accession>A0AB73H1Y5</accession>
<comment type="caution">
    <text evidence="1">The sequence shown here is derived from an EMBL/GenBank/DDBJ whole genome shotgun (WGS) entry which is preliminary data.</text>
</comment>
<gene>
    <name evidence="1" type="ORF">FHR65_003950</name>
</gene>